<dbReference type="AlphaFoldDB" id="A0ABD1FRV0"/>
<reference evidence="2 3" key="1">
    <citation type="submission" date="2024-06" db="EMBL/GenBank/DDBJ databases">
        <title>A chromosome level genome sequence of Diviner's sage (Salvia divinorum).</title>
        <authorList>
            <person name="Ford S.A."/>
            <person name="Ro D.-K."/>
            <person name="Ness R.W."/>
            <person name="Phillips M.A."/>
        </authorList>
    </citation>
    <scope>NUCLEOTIDE SEQUENCE [LARGE SCALE GENOMIC DNA]</scope>
    <source>
        <strain evidence="2">SAF-2024a</strain>
        <tissue evidence="2">Leaf</tissue>
    </source>
</reference>
<name>A0ABD1FRV0_SALDI</name>
<evidence type="ECO:0000313" key="2">
    <source>
        <dbReference type="EMBL" id="KAL1534565.1"/>
    </source>
</evidence>
<dbReference type="Proteomes" id="UP001567538">
    <property type="component" value="Unassembled WGS sequence"/>
</dbReference>
<feature type="signal peptide" evidence="1">
    <location>
        <begin position="1"/>
        <end position="19"/>
    </location>
</feature>
<organism evidence="2 3">
    <name type="scientific">Salvia divinorum</name>
    <name type="common">Maria pastora</name>
    <name type="synonym">Diviner's sage</name>
    <dbReference type="NCBI Taxonomy" id="28513"/>
    <lineage>
        <taxon>Eukaryota</taxon>
        <taxon>Viridiplantae</taxon>
        <taxon>Streptophyta</taxon>
        <taxon>Embryophyta</taxon>
        <taxon>Tracheophyta</taxon>
        <taxon>Spermatophyta</taxon>
        <taxon>Magnoliopsida</taxon>
        <taxon>eudicotyledons</taxon>
        <taxon>Gunneridae</taxon>
        <taxon>Pentapetalae</taxon>
        <taxon>asterids</taxon>
        <taxon>lamiids</taxon>
        <taxon>Lamiales</taxon>
        <taxon>Lamiaceae</taxon>
        <taxon>Nepetoideae</taxon>
        <taxon>Mentheae</taxon>
        <taxon>Salviinae</taxon>
        <taxon>Salvia</taxon>
        <taxon>Salvia subgen. Calosphace</taxon>
    </lineage>
</organism>
<feature type="chain" id="PRO_5044888742" description="Secreted protein" evidence="1">
    <location>
        <begin position="20"/>
        <end position="75"/>
    </location>
</feature>
<proteinExistence type="predicted"/>
<gene>
    <name evidence="2" type="ORF">AAHA92_30732</name>
</gene>
<dbReference type="EMBL" id="JBEAFC010000012">
    <property type="protein sequence ID" value="KAL1534565.1"/>
    <property type="molecule type" value="Genomic_DNA"/>
</dbReference>
<evidence type="ECO:0000256" key="1">
    <source>
        <dbReference type="SAM" id="SignalP"/>
    </source>
</evidence>
<accession>A0ABD1FRV0</accession>
<keyword evidence="3" id="KW-1185">Reference proteome</keyword>
<comment type="caution">
    <text evidence="2">The sequence shown here is derived from an EMBL/GenBank/DDBJ whole genome shotgun (WGS) entry which is preliminary data.</text>
</comment>
<protein>
    <recommendedName>
        <fullName evidence="4">Secreted protein</fullName>
    </recommendedName>
</protein>
<sequence length="75" mass="8463">MKQAADIWLLLCRKRLICALWCLLAIKSQRPVGEACSLQLHMTISGYVHANERSLIFLLNSSSPIGARTEHLWGE</sequence>
<evidence type="ECO:0008006" key="4">
    <source>
        <dbReference type="Google" id="ProtNLM"/>
    </source>
</evidence>
<evidence type="ECO:0000313" key="3">
    <source>
        <dbReference type="Proteomes" id="UP001567538"/>
    </source>
</evidence>
<keyword evidence="1" id="KW-0732">Signal</keyword>